<feature type="domain" description="C2H2-type" evidence="9">
    <location>
        <begin position="26"/>
        <end position="54"/>
    </location>
</feature>
<comment type="caution">
    <text evidence="10">The sequence shown here is derived from an EMBL/GenBank/DDBJ whole genome shotgun (WGS) entry which is preliminary data.</text>
</comment>
<evidence type="ECO:0000313" key="11">
    <source>
        <dbReference type="Proteomes" id="UP001239445"/>
    </source>
</evidence>
<evidence type="ECO:0000256" key="6">
    <source>
        <dbReference type="ARBA" id="ARBA00023242"/>
    </source>
</evidence>
<keyword evidence="5" id="KW-0862">Zinc</keyword>
<evidence type="ECO:0000256" key="1">
    <source>
        <dbReference type="ARBA" id="ARBA00004123"/>
    </source>
</evidence>
<accession>A0AAJ0F879</accession>
<evidence type="ECO:0000313" key="10">
    <source>
        <dbReference type="EMBL" id="KAK1758801.1"/>
    </source>
</evidence>
<keyword evidence="3" id="KW-0677">Repeat</keyword>
<keyword evidence="6" id="KW-0539">Nucleus</keyword>
<evidence type="ECO:0000256" key="5">
    <source>
        <dbReference type="ARBA" id="ARBA00022833"/>
    </source>
</evidence>
<comment type="subcellular location">
    <subcellularLocation>
        <location evidence="1">Nucleus</location>
    </subcellularLocation>
</comment>
<dbReference type="GO" id="GO:0005634">
    <property type="term" value="C:nucleus"/>
    <property type="evidence" value="ECO:0007669"/>
    <property type="project" value="UniProtKB-SubCell"/>
</dbReference>
<feature type="domain" description="C2H2-type" evidence="9">
    <location>
        <begin position="110"/>
        <end position="139"/>
    </location>
</feature>
<dbReference type="Gene3D" id="3.30.160.60">
    <property type="entry name" value="Classic Zinc Finger"/>
    <property type="match status" value="1"/>
</dbReference>
<sequence length="413" mass="44623">MPTCCGRAFWDNQALRQHQDAKHPLQICQKCNRSFRTLIGLEDHNRDRHKSPPRKVKSSPVSSQTNQSNRDRYCGECQRLFVDATALTQHLMSAIHGGGFRWPAIHASEFRCCDCERNFHDTSALMQHLKDKVHKPKPAPAPQSETKTCQKCSRQFGTKEALLQHQSSRIHRARSIACAASGVGSGGCGGQFGSPAAMLQHLESGACPSGMDRQKLNLLVLRSDHEGLISNPAGGRVHGLALLQEATRRLGKEATAWGDGLSAMDSRDSSGSSTGDIILTPSSTGIISPSSLASPILTSASDYNSALAVSTTKGGTRCPLCPPTRRPFPTPQSLQQHMESPAHDAQIFRCPVSNRLEEKSEATVKWFSTVSGMGQHVESGACPTGGSGFGTVLRNLETEARELGLPLRLAISQ</sequence>
<evidence type="ECO:0000256" key="3">
    <source>
        <dbReference type="ARBA" id="ARBA00022737"/>
    </source>
</evidence>
<gene>
    <name evidence="10" type="ORF">QBC47DRAFT_457211</name>
</gene>
<dbReference type="SMART" id="SM00355">
    <property type="entry name" value="ZnF_C2H2"/>
    <property type="match status" value="6"/>
</dbReference>
<evidence type="ECO:0000256" key="4">
    <source>
        <dbReference type="ARBA" id="ARBA00022771"/>
    </source>
</evidence>
<name>A0AAJ0F879_9PEZI</name>
<evidence type="ECO:0000259" key="9">
    <source>
        <dbReference type="PROSITE" id="PS50157"/>
    </source>
</evidence>
<dbReference type="PROSITE" id="PS50157">
    <property type="entry name" value="ZINC_FINGER_C2H2_2"/>
    <property type="match status" value="4"/>
</dbReference>
<feature type="region of interest" description="Disordered" evidence="8">
    <location>
        <begin position="42"/>
        <end position="70"/>
    </location>
</feature>
<organism evidence="10 11">
    <name type="scientific">Echria macrotheca</name>
    <dbReference type="NCBI Taxonomy" id="438768"/>
    <lineage>
        <taxon>Eukaryota</taxon>
        <taxon>Fungi</taxon>
        <taxon>Dikarya</taxon>
        <taxon>Ascomycota</taxon>
        <taxon>Pezizomycotina</taxon>
        <taxon>Sordariomycetes</taxon>
        <taxon>Sordariomycetidae</taxon>
        <taxon>Sordariales</taxon>
        <taxon>Schizotheciaceae</taxon>
        <taxon>Echria</taxon>
    </lineage>
</organism>
<proteinExistence type="predicted"/>
<feature type="compositionally biased region" description="Basic residues" evidence="8">
    <location>
        <begin position="47"/>
        <end position="57"/>
    </location>
</feature>
<protein>
    <recommendedName>
        <fullName evidence="9">C2H2-type domain-containing protein</fullName>
    </recommendedName>
</protein>
<evidence type="ECO:0000256" key="7">
    <source>
        <dbReference type="PROSITE-ProRule" id="PRU00042"/>
    </source>
</evidence>
<dbReference type="InterPro" id="IPR013087">
    <property type="entry name" value="Znf_C2H2_type"/>
</dbReference>
<dbReference type="Proteomes" id="UP001239445">
    <property type="component" value="Unassembled WGS sequence"/>
</dbReference>
<dbReference type="AlphaFoldDB" id="A0AAJ0F879"/>
<keyword evidence="2" id="KW-0479">Metal-binding</keyword>
<dbReference type="GO" id="GO:0008270">
    <property type="term" value="F:zinc ion binding"/>
    <property type="evidence" value="ECO:0007669"/>
    <property type="project" value="UniProtKB-KW"/>
</dbReference>
<dbReference type="PROSITE" id="PS00028">
    <property type="entry name" value="ZINC_FINGER_C2H2_1"/>
    <property type="match status" value="4"/>
</dbReference>
<dbReference type="InterPro" id="IPR050888">
    <property type="entry name" value="ZnF_C2H2-type_TF"/>
</dbReference>
<keyword evidence="11" id="KW-1185">Reference proteome</keyword>
<keyword evidence="4 7" id="KW-0863">Zinc-finger</keyword>
<dbReference type="EMBL" id="MU839828">
    <property type="protein sequence ID" value="KAK1758801.1"/>
    <property type="molecule type" value="Genomic_DNA"/>
</dbReference>
<dbReference type="PANTHER" id="PTHR24406">
    <property type="entry name" value="TRANSCRIPTIONAL REPRESSOR CTCFL-RELATED"/>
    <property type="match status" value="1"/>
</dbReference>
<evidence type="ECO:0000256" key="8">
    <source>
        <dbReference type="SAM" id="MobiDB-lite"/>
    </source>
</evidence>
<feature type="domain" description="C2H2-type" evidence="9">
    <location>
        <begin position="147"/>
        <end position="176"/>
    </location>
</feature>
<reference evidence="10" key="1">
    <citation type="submission" date="2023-06" db="EMBL/GenBank/DDBJ databases">
        <title>Genome-scale phylogeny and comparative genomics of the fungal order Sordariales.</title>
        <authorList>
            <consortium name="Lawrence Berkeley National Laboratory"/>
            <person name="Hensen N."/>
            <person name="Bonometti L."/>
            <person name="Westerberg I."/>
            <person name="Brannstrom I.O."/>
            <person name="Guillou S."/>
            <person name="Cros-Aarteil S."/>
            <person name="Calhoun S."/>
            <person name="Haridas S."/>
            <person name="Kuo A."/>
            <person name="Mondo S."/>
            <person name="Pangilinan J."/>
            <person name="Riley R."/>
            <person name="Labutti K."/>
            <person name="Andreopoulos B."/>
            <person name="Lipzen A."/>
            <person name="Chen C."/>
            <person name="Yanf M."/>
            <person name="Daum C."/>
            <person name="Ng V."/>
            <person name="Clum A."/>
            <person name="Steindorff A."/>
            <person name="Ohm R."/>
            <person name="Martin F."/>
            <person name="Silar P."/>
            <person name="Natvig D."/>
            <person name="Lalanne C."/>
            <person name="Gautier V."/>
            <person name="Ament-Velasquez S.L."/>
            <person name="Kruys A."/>
            <person name="Hutchinson M.I."/>
            <person name="Powell A.J."/>
            <person name="Barry K."/>
            <person name="Miller A.N."/>
            <person name="Grigoriev I.V."/>
            <person name="Debuchy R."/>
            <person name="Gladieux P."/>
            <person name="Thoren M.H."/>
            <person name="Johannesson H."/>
        </authorList>
    </citation>
    <scope>NUCLEOTIDE SEQUENCE</scope>
    <source>
        <strain evidence="10">PSN4</strain>
    </source>
</reference>
<evidence type="ECO:0000256" key="2">
    <source>
        <dbReference type="ARBA" id="ARBA00022723"/>
    </source>
</evidence>
<feature type="domain" description="C2H2-type" evidence="9">
    <location>
        <begin position="72"/>
        <end position="98"/>
    </location>
</feature>